<keyword evidence="2" id="KW-1185">Reference proteome</keyword>
<dbReference type="AlphaFoldDB" id="A0A385SZX6"/>
<reference evidence="2" key="1">
    <citation type="submission" date="2018-09" db="EMBL/GenBank/DDBJ databases">
        <title>Chryseolinea sp. KIS68-18 isolated from soil.</title>
        <authorList>
            <person name="Weon H.-Y."/>
            <person name="Kwon S.-W."/>
            <person name="Lee S.A."/>
        </authorList>
    </citation>
    <scope>NUCLEOTIDE SEQUENCE [LARGE SCALE GENOMIC DNA]</scope>
    <source>
        <strain evidence="2">KIS68-18</strain>
    </source>
</reference>
<sequence>MAEVNASYLAGQIPGSKFQRADPGINVLKTKLMKLLRGLSFLFVLACSTVQAQQFGLSFSYFIPKNGYFSTPISPFSIRGLGFDINRFLAIETGGSLYRMSGLGVKDLPFETKDAIVGPNFTVLVPVELVIQLKGSRVEFDIKGGAFGFYGFSQKINYGNLDRAIRKDMNWQVVNSDFSFKNKPGWGYHAGAELTVYVTQQVGVSLETNYLMGQSKFPMTGSFTGGNTTLETRQVSYNDAKIDLTGLEFSIGLIFDSGQGKAGPPKKKRRRR</sequence>
<dbReference type="Proteomes" id="UP000266183">
    <property type="component" value="Chromosome"/>
</dbReference>
<evidence type="ECO:0000313" key="2">
    <source>
        <dbReference type="Proteomes" id="UP000266183"/>
    </source>
</evidence>
<protein>
    <recommendedName>
        <fullName evidence="3">Outer membrane protein beta-barrel domain-containing protein</fullName>
    </recommendedName>
</protein>
<organism evidence="1 2">
    <name type="scientific">Chryseolinea soli</name>
    <dbReference type="NCBI Taxonomy" id="2321403"/>
    <lineage>
        <taxon>Bacteria</taxon>
        <taxon>Pseudomonadati</taxon>
        <taxon>Bacteroidota</taxon>
        <taxon>Cytophagia</taxon>
        <taxon>Cytophagales</taxon>
        <taxon>Fulvivirgaceae</taxon>
        <taxon>Chryseolinea</taxon>
    </lineage>
</organism>
<proteinExistence type="predicted"/>
<accession>A0A385SZX6</accession>
<name>A0A385SZX6_9BACT</name>
<dbReference type="KEGG" id="chk:D4L85_28840"/>
<evidence type="ECO:0000313" key="1">
    <source>
        <dbReference type="EMBL" id="AYB34338.1"/>
    </source>
</evidence>
<dbReference type="EMBL" id="CP032382">
    <property type="protein sequence ID" value="AYB34338.1"/>
    <property type="molecule type" value="Genomic_DNA"/>
</dbReference>
<evidence type="ECO:0008006" key="3">
    <source>
        <dbReference type="Google" id="ProtNLM"/>
    </source>
</evidence>
<gene>
    <name evidence="1" type="ORF">D4L85_28840</name>
</gene>